<dbReference type="InterPro" id="IPR001333">
    <property type="entry name" value="Peptidase_M32_Taq"/>
</dbReference>
<dbReference type="PRINTS" id="PR00998">
    <property type="entry name" value="CRBOXYPTASET"/>
</dbReference>
<accession>A0ABP0TNY3</accession>
<dbReference type="PANTHER" id="PTHR34217">
    <property type="entry name" value="METAL-DEPENDENT CARBOXYPEPTIDASE"/>
    <property type="match status" value="1"/>
</dbReference>
<keyword evidence="2" id="KW-1185">Reference proteome</keyword>
<dbReference type="Gene3D" id="1.10.1370.30">
    <property type="match status" value="1"/>
</dbReference>
<organism evidence="1 2">
    <name type="scientific">Sphagnum troendelagicum</name>
    <dbReference type="NCBI Taxonomy" id="128251"/>
    <lineage>
        <taxon>Eukaryota</taxon>
        <taxon>Viridiplantae</taxon>
        <taxon>Streptophyta</taxon>
        <taxon>Embryophyta</taxon>
        <taxon>Bryophyta</taxon>
        <taxon>Sphagnophytina</taxon>
        <taxon>Sphagnopsida</taxon>
        <taxon>Sphagnales</taxon>
        <taxon>Sphagnaceae</taxon>
        <taxon>Sphagnum</taxon>
    </lineage>
</organism>
<protein>
    <recommendedName>
        <fullName evidence="3">Metal-dependent carboxypeptidase</fullName>
    </recommendedName>
</protein>
<dbReference type="PANTHER" id="PTHR34217:SF1">
    <property type="entry name" value="CARBOXYPEPTIDASE 1"/>
    <property type="match status" value="1"/>
</dbReference>
<name>A0ABP0TNY3_9BRYO</name>
<proteinExistence type="predicted"/>
<dbReference type="Proteomes" id="UP001497512">
    <property type="component" value="Chromosome 12"/>
</dbReference>
<reference evidence="1" key="1">
    <citation type="submission" date="2024-02" db="EMBL/GenBank/DDBJ databases">
        <authorList>
            <consortium name="ELIXIR-Norway"/>
            <consortium name="Elixir Norway"/>
        </authorList>
    </citation>
    <scope>NUCLEOTIDE SEQUENCE</scope>
</reference>
<evidence type="ECO:0000313" key="2">
    <source>
        <dbReference type="Proteomes" id="UP001497512"/>
    </source>
</evidence>
<dbReference type="SUPFAM" id="SSF55486">
    <property type="entry name" value="Metalloproteases ('zincins'), catalytic domain"/>
    <property type="match status" value="1"/>
</dbReference>
<dbReference type="PROSITE" id="PS52034">
    <property type="entry name" value="PEPTIDASE_M32"/>
    <property type="match status" value="1"/>
</dbReference>
<dbReference type="PIRSF" id="PIRSF006615">
    <property type="entry name" value="Zn_crbxpep_Taq"/>
    <property type="match status" value="1"/>
</dbReference>
<evidence type="ECO:0008006" key="3">
    <source>
        <dbReference type="Google" id="ProtNLM"/>
    </source>
</evidence>
<gene>
    <name evidence="1" type="ORF">CSSPTR1EN2_LOCUS4592</name>
</gene>
<evidence type="ECO:0000313" key="1">
    <source>
        <dbReference type="EMBL" id="CAK9198749.1"/>
    </source>
</evidence>
<dbReference type="EMBL" id="OZ019904">
    <property type="protein sequence ID" value="CAK9198749.1"/>
    <property type="molecule type" value="Genomic_DNA"/>
</dbReference>
<dbReference type="CDD" id="cd06460">
    <property type="entry name" value="M32_Taq"/>
    <property type="match status" value="1"/>
</dbReference>
<dbReference type="Pfam" id="PF02074">
    <property type="entry name" value="Peptidase_M32"/>
    <property type="match status" value="1"/>
</dbReference>
<sequence length="493" mass="55941">MPVNGVTARGEQQAVIARVVHAHQTDEELGAYLQTLMAEFEKLRELGFSQLEIASVREAARDYNRTRKKPVELAARAAKLEATGVNTWQKARKENDFSLFAPVLQEWIDIVKQEAAAVEPTSDVYDFCLDKFERGASTKRLDPFFASIKTPLISLVRQIRKTRQGPNRQFLQSKDLFSGTFSLETQKRLARRFSEELGFEFNSGRFDESVHPMTINIMSPSDVRITSRFSETELSSGILATLHETGHGLYEQGRNAQACKEGLPVSRPPGMGMHESQSLLWEKQVGMSAEYWEHYWPIILRSFSSLPYSEFTEFHKVINEIKPSFIRVSADEVSYPLHILLRYEIEKGLLHGSLQVADVPAVWNQKMEEYLGIVPQNDAEGCLQDIHWGIGLFGYFPTYTLGAVYAAMLFQAAEKEIPELRKCIKEGKFKPLREWLREKIHTVGSLYETADELVEKVTGSKLDASCFLNYLSNKYGALYNLSSAEVDAVTIRS</sequence>